<keyword evidence="2" id="KW-1185">Reference proteome</keyword>
<dbReference type="Proteomes" id="UP001303001">
    <property type="component" value="Chromosome"/>
</dbReference>
<sequence>MDDHIIQTSGHSDRHEMFRSLPFPFNGDRFPDNLGAVVQRTVLEGREPAREVIHTDDNSWIVGDGVNDPKQPGTVVATCIRHVIELNSSVAELASLPLGQSAFRKNPGEPWVIEPHSWWEE</sequence>
<reference evidence="1 2" key="1">
    <citation type="submission" date="2023-09" db="EMBL/GenBank/DDBJ databases">
        <title>Micromonospora halotolerans DSM 45598 genome sequence.</title>
        <authorList>
            <person name="Mo P."/>
        </authorList>
    </citation>
    <scope>NUCLEOTIDE SEQUENCE [LARGE SCALE GENOMIC DNA]</scope>
    <source>
        <strain evidence="1 2">DSM 45598</strain>
    </source>
</reference>
<evidence type="ECO:0000313" key="2">
    <source>
        <dbReference type="Proteomes" id="UP001303001"/>
    </source>
</evidence>
<dbReference type="EMBL" id="CP134876">
    <property type="protein sequence ID" value="WNM42099.1"/>
    <property type="molecule type" value="Genomic_DNA"/>
</dbReference>
<evidence type="ECO:0000313" key="1">
    <source>
        <dbReference type="EMBL" id="WNM42099.1"/>
    </source>
</evidence>
<name>A0ABZ0A3E5_9ACTN</name>
<gene>
    <name evidence="1" type="ORF">RMN56_12510</name>
</gene>
<accession>A0ABZ0A3E5</accession>
<organism evidence="1 2">
    <name type="scientific">Micromonospora halotolerans</name>
    <dbReference type="NCBI Taxonomy" id="709879"/>
    <lineage>
        <taxon>Bacteria</taxon>
        <taxon>Bacillati</taxon>
        <taxon>Actinomycetota</taxon>
        <taxon>Actinomycetes</taxon>
        <taxon>Micromonosporales</taxon>
        <taxon>Micromonosporaceae</taxon>
        <taxon>Micromonospora</taxon>
    </lineage>
</organism>
<proteinExistence type="predicted"/>
<protein>
    <submittedName>
        <fullName evidence="1">Uncharacterized protein</fullName>
    </submittedName>
</protein>
<dbReference type="RefSeq" id="WP_313723963.1">
    <property type="nucleotide sequence ID" value="NZ_CP134876.1"/>
</dbReference>